<organism evidence="1 2">
    <name type="scientific">Salix udensis</name>
    <dbReference type="NCBI Taxonomy" id="889485"/>
    <lineage>
        <taxon>Eukaryota</taxon>
        <taxon>Viridiplantae</taxon>
        <taxon>Streptophyta</taxon>
        <taxon>Embryophyta</taxon>
        <taxon>Tracheophyta</taxon>
        <taxon>Spermatophyta</taxon>
        <taxon>Magnoliopsida</taxon>
        <taxon>eudicotyledons</taxon>
        <taxon>Gunneridae</taxon>
        <taxon>Pentapetalae</taxon>
        <taxon>rosids</taxon>
        <taxon>fabids</taxon>
        <taxon>Malpighiales</taxon>
        <taxon>Salicaceae</taxon>
        <taxon>Saliceae</taxon>
        <taxon>Salix</taxon>
    </lineage>
</organism>
<evidence type="ECO:0000313" key="1">
    <source>
        <dbReference type="EMBL" id="KAJ6414964.1"/>
    </source>
</evidence>
<comment type="caution">
    <text evidence="1">The sequence shown here is derived from an EMBL/GenBank/DDBJ whole genome shotgun (WGS) entry which is preliminary data.</text>
</comment>
<keyword evidence="2" id="KW-1185">Reference proteome</keyword>
<dbReference type="EMBL" id="JAPFFJ010000012">
    <property type="protein sequence ID" value="KAJ6414964.1"/>
    <property type="molecule type" value="Genomic_DNA"/>
</dbReference>
<gene>
    <name evidence="1" type="ORF">OIU84_003879</name>
</gene>
<dbReference type="AlphaFoldDB" id="A0AAD6K314"/>
<accession>A0AAD6K314</accession>
<sequence length="108" mass="11959">METFNDVKQLANTSVVESENGLDQIRLESARDLTIFELVNHVKPGITSAEEEPDFGSVEIGVRVREVDVCDVEFESAEVGEPEFVERDDLTVIGSDLGEMDLGEREGE</sequence>
<reference evidence="1 2" key="1">
    <citation type="journal article" date="2023" name="Int. J. Mol. Sci.">
        <title>De Novo Assembly and Annotation of 11 Diverse Shrub Willow (Salix) Genomes Reveals Novel Gene Organization in Sex-Linked Regions.</title>
        <authorList>
            <person name="Hyden B."/>
            <person name="Feng K."/>
            <person name="Yates T.B."/>
            <person name="Jawdy S."/>
            <person name="Cereghino C."/>
            <person name="Smart L.B."/>
            <person name="Muchero W."/>
        </authorList>
    </citation>
    <scope>NUCLEOTIDE SEQUENCE [LARGE SCALE GENOMIC DNA]</scope>
    <source>
        <tissue evidence="1">Shoot tip</tissue>
    </source>
</reference>
<dbReference type="Proteomes" id="UP001162972">
    <property type="component" value="Chromosome 3"/>
</dbReference>
<name>A0AAD6K314_9ROSI</name>
<protein>
    <submittedName>
        <fullName evidence="1">Uncharacterized protein</fullName>
    </submittedName>
</protein>
<proteinExistence type="predicted"/>
<evidence type="ECO:0000313" key="2">
    <source>
        <dbReference type="Proteomes" id="UP001162972"/>
    </source>
</evidence>